<dbReference type="OrthoDB" id="3270520at2759"/>
<evidence type="ECO:0000313" key="2">
    <source>
        <dbReference type="Proteomes" id="UP000030669"/>
    </source>
</evidence>
<reference evidence="1 2" key="1">
    <citation type="journal article" date="2012" name="Science">
        <title>The Paleozoic origin of enzymatic lignin decomposition reconstructed from 31 fungal genomes.</title>
        <authorList>
            <person name="Floudas D."/>
            <person name="Binder M."/>
            <person name="Riley R."/>
            <person name="Barry K."/>
            <person name="Blanchette R.A."/>
            <person name="Henrissat B."/>
            <person name="Martinez A.T."/>
            <person name="Otillar R."/>
            <person name="Spatafora J.W."/>
            <person name="Yadav J.S."/>
            <person name="Aerts A."/>
            <person name="Benoit I."/>
            <person name="Boyd A."/>
            <person name="Carlson A."/>
            <person name="Copeland A."/>
            <person name="Coutinho P.M."/>
            <person name="de Vries R.P."/>
            <person name="Ferreira P."/>
            <person name="Findley K."/>
            <person name="Foster B."/>
            <person name="Gaskell J."/>
            <person name="Glotzer D."/>
            <person name="Gorecki P."/>
            <person name="Heitman J."/>
            <person name="Hesse C."/>
            <person name="Hori C."/>
            <person name="Igarashi K."/>
            <person name="Jurgens J.A."/>
            <person name="Kallen N."/>
            <person name="Kersten P."/>
            <person name="Kohler A."/>
            <person name="Kuees U."/>
            <person name="Kumar T.K.A."/>
            <person name="Kuo A."/>
            <person name="LaButti K."/>
            <person name="Larrondo L.F."/>
            <person name="Lindquist E."/>
            <person name="Ling A."/>
            <person name="Lombard V."/>
            <person name="Lucas S."/>
            <person name="Lundell T."/>
            <person name="Martin R."/>
            <person name="McLaughlin D.J."/>
            <person name="Morgenstern I."/>
            <person name="Morin E."/>
            <person name="Murat C."/>
            <person name="Nagy L.G."/>
            <person name="Nolan M."/>
            <person name="Ohm R.A."/>
            <person name="Patyshakuliyeva A."/>
            <person name="Rokas A."/>
            <person name="Ruiz-Duenas F.J."/>
            <person name="Sabat G."/>
            <person name="Salamov A."/>
            <person name="Samejima M."/>
            <person name="Schmutz J."/>
            <person name="Slot J.C."/>
            <person name="St John F."/>
            <person name="Stenlid J."/>
            <person name="Sun H."/>
            <person name="Sun S."/>
            <person name="Syed K."/>
            <person name="Tsang A."/>
            <person name="Wiebenga A."/>
            <person name="Young D."/>
            <person name="Pisabarro A."/>
            <person name="Eastwood D.C."/>
            <person name="Martin F."/>
            <person name="Cullen D."/>
            <person name="Grigoriev I.V."/>
            <person name="Hibbett D.S."/>
        </authorList>
    </citation>
    <scope>NUCLEOTIDE SEQUENCE [LARGE SCALE GENOMIC DNA]</scope>
    <source>
        <strain evidence="1 2">ATCC 11539</strain>
    </source>
</reference>
<dbReference type="SUPFAM" id="SSF53098">
    <property type="entry name" value="Ribonuclease H-like"/>
    <property type="match status" value="1"/>
</dbReference>
<dbReference type="OMA" id="TTHYLAY"/>
<dbReference type="AlphaFoldDB" id="S7QFD8"/>
<accession>S7QFD8</accession>
<dbReference type="InterPro" id="IPR012337">
    <property type="entry name" value="RNaseH-like_sf"/>
</dbReference>
<dbReference type="HOGENOM" id="CLU_007316_0_0_1"/>
<dbReference type="eggNOG" id="ENOG502R1DQ">
    <property type="taxonomic scope" value="Eukaryota"/>
</dbReference>
<dbReference type="EMBL" id="KB469298">
    <property type="protein sequence ID" value="EPQ58521.1"/>
    <property type="molecule type" value="Genomic_DNA"/>
</dbReference>
<name>S7QFD8_GLOTA</name>
<keyword evidence="2" id="KW-1185">Reference proteome</keyword>
<dbReference type="KEGG" id="gtr:GLOTRDRAFT_37090"/>
<protein>
    <submittedName>
        <fullName evidence="1">Uncharacterized protein</fullName>
    </submittedName>
</protein>
<proteinExistence type="predicted"/>
<sequence length="412" mass="46918">MARLTAAQGWSLTWVESIEWLDFIEEFIPDTQQHCRGKEGTLETDGWSSVNLLHLVPFMVNVNQELHTVKVYDTTTKVENAENLIAMICEVIQIVEKDWGILVIAITSDCGGDSRAAWKAVVTADTHLVGPNCDAHQINLIVGDYFNASALFLDYTDKADQVIRWLRGQTFLLGLLREIQQCIWEGQTLAVIRAVITRWMAHFLAYQRLLELKSALELLVEHPCLYASGTEQSHAVTRKMVPIICDGLFWHHLARVKFHLQPLAIAANVTQSVHCRLDEVLLTFAFLVKQYLEQPVEDEAVKHVVINSLKTRWGKTDQDVFIATVILNPFVKTGAFKQIRIFTRAGIAILLHHLWHHFYPDTTVSSTLKTEIDNYLDNKGQYSDLQEYTEMIQVQAVSEVSRIHLSWGLEVT</sequence>
<evidence type="ECO:0000313" key="1">
    <source>
        <dbReference type="EMBL" id="EPQ58521.1"/>
    </source>
</evidence>
<organism evidence="1 2">
    <name type="scientific">Gloeophyllum trabeum (strain ATCC 11539 / FP-39264 / Madison 617)</name>
    <name type="common">Brown rot fungus</name>
    <dbReference type="NCBI Taxonomy" id="670483"/>
    <lineage>
        <taxon>Eukaryota</taxon>
        <taxon>Fungi</taxon>
        <taxon>Dikarya</taxon>
        <taxon>Basidiomycota</taxon>
        <taxon>Agaricomycotina</taxon>
        <taxon>Agaricomycetes</taxon>
        <taxon>Gloeophyllales</taxon>
        <taxon>Gloeophyllaceae</taxon>
        <taxon>Gloeophyllum</taxon>
    </lineage>
</organism>
<dbReference type="GeneID" id="19305748"/>
<dbReference type="Proteomes" id="UP000030669">
    <property type="component" value="Unassembled WGS sequence"/>
</dbReference>
<gene>
    <name evidence="1" type="ORF">GLOTRDRAFT_37090</name>
</gene>
<dbReference type="RefSeq" id="XP_007862949.1">
    <property type="nucleotide sequence ID" value="XM_007864758.1"/>
</dbReference>